<name>A0A4S3JXV3_9EURO</name>
<protein>
    <submittedName>
        <fullName evidence="1">Uncharacterized protein</fullName>
    </submittedName>
</protein>
<gene>
    <name evidence="1" type="ORF">EYZ11_000254</name>
</gene>
<dbReference type="Proteomes" id="UP000308092">
    <property type="component" value="Unassembled WGS sequence"/>
</dbReference>
<organism evidence="1 2">
    <name type="scientific">Aspergillus tanneri</name>
    <dbReference type="NCBI Taxonomy" id="1220188"/>
    <lineage>
        <taxon>Eukaryota</taxon>
        <taxon>Fungi</taxon>
        <taxon>Dikarya</taxon>
        <taxon>Ascomycota</taxon>
        <taxon>Pezizomycotina</taxon>
        <taxon>Eurotiomycetes</taxon>
        <taxon>Eurotiomycetidae</taxon>
        <taxon>Eurotiales</taxon>
        <taxon>Aspergillaceae</taxon>
        <taxon>Aspergillus</taxon>
        <taxon>Aspergillus subgen. Circumdati</taxon>
    </lineage>
</organism>
<dbReference type="AlphaFoldDB" id="A0A4S3JXV3"/>
<accession>A0A4S3JXV3</accession>
<keyword evidence="2" id="KW-1185">Reference proteome</keyword>
<evidence type="ECO:0000313" key="1">
    <source>
        <dbReference type="EMBL" id="THD00204.1"/>
    </source>
</evidence>
<comment type="caution">
    <text evidence="1">The sequence shown here is derived from an EMBL/GenBank/DDBJ whole genome shotgun (WGS) entry which is preliminary data.</text>
</comment>
<evidence type="ECO:0000313" key="2">
    <source>
        <dbReference type="Proteomes" id="UP000308092"/>
    </source>
</evidence>
<dbReference type="EMBL" id="SOSA01000004">
    <property type="protein sequence ID" value="THD00204.1"/>
    <property type="molecule type" value="Genomic_DNA"/>
</dbReference>
<dbReference type="VEuPathDB" id="FungiDB:EYZ11_000254"/>
<proteinExistence type="predicted"/>
<sequence>MGGKRWKGSMAALAEVLSSDEVLLRGQNLVKGPADKLEGQKVGDSAMGEYLNLELDREEIPGRGSGY</sequence>
<reference evidence="1 2" key="1">
    <citation type="submission" date="2019-03" db="EMBL/GenBank/DDBJ databases">
        <title>The genome sequence of a newly discovered highly antifungal drug resistant Aspergillus species, Aspergillus tanneri NIH 1004.</title>
        <authorList>
            <person name="Mounaud S."/>
            <person name="Singh I."/>
            <person name="Joardar V."/>
            <person name="Pakala S."/>
            <person name="Pakala S."/>
            <person name="Venepally P."/>
            <person name="Hoover J."/>
            <person name="Nierman W."/>
            <person name="Chung J."/>
            <person name="Losada L."/>
        </authorList>
    </citation>
    <scope>NUCLEOTIDE SEQUENCE [LARGE SCALE GENOMIC DNA]</scope>
    <source>
        <strain evidence="1 2">NIH1004</strain>
    </source>
</reference>